<dbReference type="EMBL" id="JAWHQM010000010">
    <property type="protein sequence ID" value="KAK5629185.1"/>
    <property type="molecule type" value="Genomic_DNA"/>
</dbReference>
<dbReference type="Proteomes" id="UP001305414">
    <property type="component" value="Unassembled WGS sequence"/>
</dbReference>
<evidence type="ECO:0000313" key="1">
    <source>
        <dbReference type="EMBL" id="KAK5629185.1"/>
    </source>
</evidence>
<organism evidence="1 2">
    <name type="scientific">Xylaria bambusicola</name>
    <dbReference type="NCBI Taxonomy" id="326684"/>
    <lineage>
        <taxon>Eukaryota</taxon>
        <taxon>Fungi</taxon>
        <taxon>Dikarya</taxon>
        <taxon>Ascomycota</taxon>
        <taxon>Pezizomycotina</taxon>
        <taxon>Sordariomycetes</taxon>
        <taxon>Xylariomycetidae</taxon>
        <taxon>Xylariales</taxon>
        <taxon>Xylariaceae</taxon>
        <taxon>Xylaria</taxon>
    </lineage>
</organism>
<proteinExistence type="predicted"/>
<sequence>MKFLQFQIVLVRWQKSMPKRSVSSHLWQGILVILLLLLGGSGQGPRARASQEEWWRWDEC</sequence>
<reference evidence="1 2" key="1">
    <citation type="submission" date="2023-10" db="EMBL/GenBank/DDBJ databases">
        <title>Draft genome sequence of Xylaria bambusicola isolate GMP-LS, the root and basal stem rot pathogen of sugarcane in Indonesia.</title>
        <authorList>
            <person name="Selvaraj P."/>
            <person name="Muralishankar V."/>
            <person name="Muruganantham S."/>
            <person name="Sp S."/>
            <person name="Haryani S."/>
            <person name="Lau K.J.X."/>
            <person name="Naqvi N.I."/>
        </authorList>
    </citation>
    <scope>NUCLEOTIDE SEQUENCE [LARGE SCALE GENOMIC DNA]</scope>
    <source>
        <strain evidence="1">GMP-LS</strain>
    </source>
</reference>
<accession>A0AAN7UBG1</accession>
<gene>
    <name evidence="1" type="ORF">RRF57_004900</name>
</gene>
<keyword evidence="2" id="KW-1185">Reference proteome</keyword>
<name>A0AAN7UBG1_9PEZI</name>
<evidence type="ECO:0000313" key="2">
    <source>
        <dbReference type="Proteomes" id="UP001305414"/>
    </source>
</evidence>
<dbReference type="AlphaFoldDB" id="A0AAN7UBG1"/>
<protein>
    <submittedName>
        <fullName evidence="1">Uncharacterized protein</fullName>
    </submittedName>
</protein>
<comment type="caution">
    <text evidence="1">The sequence shown here is derived from an EMBL/GenBank/DDBJ whole genome shotgun (WGS) entry which is preliminary data.</text>
</comment>